<evidence type="ECO:0000313" key="2">
    <source>
        <dbReference type="Proteomes" id="UP000607559"/>
    </source>
</evidence>
<gene>
    <name evidence="1" type="ORF">GCM10011511_35290</name>
</gene>
<comment type="caution">
    <text evidence="1">The sequence shown here is derived from an EMBL/GenBank/DDBJ whole genome shotgun (WGS) entry which is preliminary data.</text>
</comment>
<dbReference type="Proteomes" id="UP000607559">
    <property type="component" value="Unassembled WGS sequence"/>
</dbReference>
<organism evidence="1 2">
    <name type="scientific">Puia dinghuensis</name>
    <dbReference type="NCBI Taxonomy" id="1792502"/>
    <lineage>
        <taxon>Bacteria</taxon>
        <taxon>Pseudomonadati</taxon>
        <taxon>Bacteroidota</taxon>
        <taxon>Chitinophagia</taxon>
        <taxon>Chitinophagales</taxon>
        <taxon>Chitinophagaceae</taxon>
        <taxon>Puia</taxon>
    </lineage>
</organism>
<dbReference type="AlphaFoldDB" id="A0A8J2UEY9"/>
<reference evidence="1" key="1">
    <citation type="journal article" date="2014" name="Int. J. Syst. Evol. Microbiol.">
        <title>Complete genome sequence of Corynebacterium casei LMG S-19264T (=DSM 44701T), isolated from a smear-ripened cheese.</title>
        <authorList>
            <consortium name="US DOE Joint Genome Institute (JGI-PGF)"/>
            <person name="Walter F."/>
            <person name="Albersmeier A."/>
            <person name="Kalinowski J."/>
            <person name="Ruckert C."/>
        </authorList>
    </citation>
    <scope>NUCLEOTIDE SEQUENCE</scope>
    <source>
        <strain evidence="1">CGMCC 1.15448</strain>
    </source>
</reference>
<keyword evidence="2" id="KW-1185">Reference proteome</keyword>
<sequence length="277" mass="31912">MNQFGGNWTEEKMDIVVKYASAYLTIMYKQNWVKTIYFDGFAGSGFIESEGIDHLKKGTALRILDISEPKPFDIYYFVELNEEHATALKANLSTHPLRQNIHIRQEDCNTKLVALAEFLKENKNYRALVFIDPYGMSVNWGSIESLKGLGVDLWILVPTGIGVNRMLINDGRISDSWMQKLESFLGYSKEEIMKHFYKSTIRQTLFGEEINIQKEKDAVILAGELYTRKLKQVFSDVSKSFVMRNSQNSIMYHFMMAANNKTAIKIANEVIEPKYKL</sequence>
<accession>A0A8J2UEY9</accession>
<reference evidence="1" key="2">
    <citation type="submission" date="2020-09" db="EMBL/GenBank/DDBJ databases">
        <authorList>
            <person name="Sun Q."/>
            <person name="Zhou Y."/>
        </authorList>
    </citation>
    <scope>NUCLEOTIDE SEQUENCE</scope>
    <source>
        <strain evidence="1">CGMCC 1.15448</strain>
    </source>
</reference>
<evidence type="ECO:0008006" key="3">
    <source>
        <dbReference type="Google" id="ProtNLM"/>
    </source>
</evidence>
<evidence type="ECO:0000313" key="1">
    <source>
        <dbReference type="EMBL" id="GGB08755.1"/>
    </source>
</evidence>
<name>A0A8J2UEY9_9BACT</name>
<dbReference type="EMBL" id="BMJC01000004">
    <property type="protein sequence ID" value="GGB08755.1"/>
    <property type="molecule type" value="Genomic_DNA"/>
</dbReference>
<protein>
    <recommendedName>
        <fullName evidence="3">Three-Cys-motif partner protein TcmP</fullName>
    </recommendedName>
</protein>
<proteinExistence type="predicted"/>
<dbReference type="RefSeq" id="WP_188934103.1">
    <property type="nucleotide sequence ID" value="NZ_BMJC01000004.1"/>
</dbReference>
<dbReference type="InterPro" id="IPR031009">
    <property type="entry name" value="Tcm_partner"/>
</dbReference>
<dbReference type="NCBIfam" id="TIGR04474">
    <property type="entry name" value="tcm_partner"/>
    <property type="match status" value="1"/>
</dbReference>